<dbReference type="InterPro" id="IPR032675">
    <property type="entry name" value="LRR_dom_sf"/>
</dbReference>
<proteinExistence type="predicted"/>
<comment type="caution">
    <text evidence="1">The sequence shown here is derived from an EMBL/GenBank/DDBJ whole genome shotgun (WGS) entry which is preliminary data.</text>
</comment>
<name>A0AAE1XBI6_9LAMI</name>
<dbReference type="Pfam" id="PF13516">
    <property type="entry name" value="LRR_6"/>
    <property type="match status" value="3"/>
</dbReference>
<dbReference type="GO" id="GO:0031146">
    <property type="term" value="P:SCF-dependent proteasomal ubiquitin-dependent protein catabolic process"/>
    <property type="evidence" value="ECO:0007669"/>
    <property type="project" value="TreeGrafter"/>
</dbReference>
<protein>
    <submittedName>
        <fullName evidence="1">F-box/LRR-repeat protein 12</fullName>
    </submittedName>
</protein>
<dbReference type="GO" id="GO:0019005">
    <property type="term" value="C:SCF ubiquitin ligase complex"/>
    <property type="evidence" value="ECO:0007669"/>
    <property type="project" value="TreeGrafter"/>
</dbReference>
<gene>
    <name evidence="1" type="ORF">Sango_0455500</name>
</gene>
<sequence>MCIFHGCLRLYTANPLTRASRFTQVDEVKAFPYRGDTIVQNLNFFAAVVVFSLVMDMETPLHSVVLNHQPCLAQHISRSWLESSNDRESFGLTCHRWLHIQNSSRRSLQFQCSFTQLNPTSLSRPSTTINTFHLYRLLCRFPQLQSLSLSGCIELPDSGLSLLLTYGLKLESLHLDCCYGITDHGFSFIAGGCPLLTIISLYRCNVTDIGLESLSQSCSTLKDVNLSFCSLISDHGIRALSQNSRHLRSVNISYCRNVTGVGFQGCSQTLAYLEADSCKLEPEGISAIVSGGGLEYLNISKLKSCIHGYVLTTIDVGFISKLRVLNFRLWTTIGDDAIAKIAEGCPLLEEWNLDYCFEIRISGWESIGSKCRNLERLHVNRCRNLSDQGLQALRDGCRRLRKLYLGRCRLISSIAIEMFKCLRSDVQIMDEAT</sequence>
<evidence type="ECO:0000313" key="2">
    <source>
        <dbReference type="Proteomes" id="UP001289374"/>
    </source>
</evidence>
<dbReference type="EMBL" id="JACGWL010000002">
    <property type="protein sequence ID" value="KAK4408745.1"/>
    <property type="molecule type" value="Genomic_DNA"/>
</dbReference>
<organism evidence="1 2">
    <name type="scientific">Sesamum angolense</name>
    <dbReference type="NCBI Taxonomy" id="2727404"/>
    <lineage>
        <taxon>Eukaryota</taxon>
        <taxon>Viridiplantae</taxon>
        <taxon>Streptophyta</taxon>
        <taxon>Embryophyta</taxon>
        <taxon>Tracheophyta</taxon>
        <taxon>Spermatophyta</taxon>
        <taxon>Magnoliopsida</taxon>
        <taxon>eudicotyledons</taxon>
        <taxon>Gunneridae</taxon>
        <taxon>Pentapetalae</taxon>
        <taxon>asterids</taxon>
        <taxon>lamiids</taxon>
        <taxon>Lamiales</taxon>
        <taxon>Pedaliaceae</taxon>
        <taxon>Sesamum</taxon>
    </lineage>
</organism>
<dbReference type="Proteomes" id="UP001289374">
    <property type="component" value="Unassembled WGS sequence"/>
</dbReference>
<dbReference type="SMART" id="SM00367">
    <property type="entry name" value="LRR_CC"/>
    <property type="match status" value="8"/>
</dbReference>
<reference evidence="1" key="2">
    <citation type="journal article" date="2024" name="Plant">
        <title>Genomic evolution and insights into agronomic trait innovations of Sesamum species.</title>
        <authorList>
            <person name="Miao H."/>
            <person name="Wang L."/>
            <person name="Qu L."/>
            <person name="Liu H."/>
            <person name="Sun Y."/>
            <person name="Le M."/>
            <person name="Wang Q."/>
            <person name="Wei S."/>
            <person name="Zheng Y."/>
            <person name="Lin W."/>
            <person name="Duan Y."/>
            <person name="Cao H."/>
            <person name="Xiong S."/>
            <person name="Wang X."/>
            <person name="Wei L."/>
            <person name="Li C."/>
            <person name="Ma Q."/>
            <person name="Ju M."/>
            <person name="Zhao R."/>
            <person name="Li G."/>
            <person name="Mu C."/>
            <person name="Tian Q."/>
            <person name="Mei H."/>
            <person name="Zhang T."/>
            <person name="Gao T."/>
            <person name="Zhang H."/>
        </authorList>
    </citation>
    <scope>NUCLEOTIDE SEQUENCE</scope>
    <source>
        <strain evidence="1">K16</strain>
    </source>
</reference>
<dbReference type="SUPFAM" id="SSF52047">
    <property type="entry name" value="RNI-like"/>
    <property type="match status" value="1"/>
</dbReference>
<keyword evidence="2" id="KW-1185">Reference proteome</keyword>
<accession>A0AAE1XBI6</accession>
<dbReference type="AlphaFoldDB" id="A0AAE1XBI6"/>
<dbReference type="InterPro" id="IPR006553">
    <property type="entry name" value="Leu-rich_rpt_Cys-con_subtyp"/>
</dbReference>
<evidence type="ECO:0000313" key="1">
    <source>
        <dbReference type="EMBL" id="KAK4408745.1"/>
    </source>
</evidence>
<dbReference type="Gene3D" id="3.80.10.10">
    <property type="entry name" value="Ribonuclease Inhibitor"/>
    <property type="match status" value="2"/>
</dbReference>
<dbReference type="InterPro" id="IPR001611">
    <property type="entry name" value="Leu-rich_rpt"/>
</dbReference>
<dbReference type="PANTHER" id="PTHR13318">
    <property type="entry name" value="PARTNER OF PAIRED, ISOFORM B-RELATED"/>
    <property type="match status" value="1"/>
</dbReference>
<reference evidence="1" key="1">
    <citation type="submission" date="2020-06" db="EMBL/GenBank/DDBJ databases">
        <authorList>
            <person name="Li T."/>
            <person name="Hu X."/>
            <person name="Zhang T."/>
            <person name="Song X."/>
            <person name="Zhang H."/>
            <person name="Dai N."/>
            <person name="Sheng W."/>
            <person name="Hou X."/>
            <person name="Wei L."/>
        </authorList>
    </citation>
    <scope>NUCLEOTIDE SEQUENCE</scope>
    <source>
        <strain evidence="1">K16</strain>
        <tissue evidence="1">Leaf</tissue>
    </source>
</reference>